<organism evidence="1 2">
    <name type="scientific">Trichinella papuae</name>
    <dbReference type="NCBI Taxonomy" id="268474"/>
    <lineage>
        <taxon>Eukaryota</taxon>
        <taxon>Metazoa</taxon>
        <taxon>Ecdysozoa</taxon>
        <taxon>Nematoda</taxon>
        <taxon>Enoplea</taxon>
        <taxon>Dorylaimia</taxon>
        <taxon>Trichinellida</taxon>
        <taxon>Trichinellidae</taxon>
        <taxon>Trichinella</taxon>
    </lineage>
</organism>
<name>A0A0V1LZD8_9BILA</name>
<comment type="caution">
    <text evidence="1">The sequence shown here is derived from an EMBL/GenBank/DDBJ whole genome shotgun (WGS) entry which is preliminary data.</text>
</comment>
<gene>
    <name evidence="1" type="ORF">T10_9376</name>
</gene>
<evidence type="ECO:0000313" key="1">
    <source>
        <dbReference type="EMBL" id="KRZ64854.1"/>
    </source>
</evidence>
<proteinExistence type="predicted"/>
<accession>A0A0V1LZD8</accession>
<protein>
    <submittedName>
        <fullName evidence="1">Uncharacterized protein</fullName>
    </submittedName>
</protein>
<feature type="non-terminal residue" evidence="1">
    <location>
        <position position="68"/>
    </location>
</feature>
<dbReference type="EMBL" id="JYDO01000718">
    <property type="protein sequence ID" value="KRZ64854.1"/>
    <property type="molecule type" value="Genomic_DNA"/>
</dbReference>
<dbReference type="AlphaFoldDB" id="A0A0V1LZD8"/>
<reference evidence="1 2" key="1">
    <citation type="submission" date="2015-01" db="EMBL/GenBank/DDBJ databases">
        <title>Evolution of Trichinella species and genotypes.</title>
        <authorList>
            <person name="Korhonen P.K."/>
            <person name="Edoardo P."/>
            <person name="Giuseppe L.R."/>
            <person name="Gasser R.B."/>
        </authorList>
    </citation>
    <scope>NUCLEOTIDE SEQUENCE [LARGE SCALE GENOMIC DNA]</scope>
    <source>
        <strain evidence="1">ISS1980</strain>
    </source>
</reference>
<dbReference type="Proteomes" id="UP000054843">
    <property type="component" value="Unassembled WGS sequence"/>
</dbReference>
<keyword evidence="2" id="KW-1185">Reference proteome</keyword>
<sequence length="68" mass="7745">MPASSRITPFYISQLVSTDFPMYRLAEVEIAAPYNCIREVAPNRRYQAVSKSQIIVCKLRLTLRIAAL</sequence>
<evidence type="ECO:0000313" key="2">
    <source>
        <dbReference type="Proteomes" id="UP000054843"/>
    </source>
</evidence>